<dbReference type="NCBIfam" id="NF009150">
    <property type="entry name" value="PRK12497.1-3"/>
    <property type="match status" value="1"/>
</dbReference>
<proteinExistence type="inferred from homology"/>
<organism evidence="3 4">
    <name type="scientific">Rheinheimera soli</name>
    <dbReference type="NCBI Taxonomy" id="443616"/>
    <lineage>
        <taxon>Bacteria</taxon>
        <taxon>Pseudomonadati</taxon>
        <taxon>Pseudomonadota</taxon>
        <taxon>Gammaproteobacteria</taxon>
        <taxon>Chromatiales</taxon>
        <taxon>Chromatiaceae</taxon>
        <taxon>Rheinheimera</taxon>
    </lineage>
</organism>
<dbReference type="InterPro" id="IPR011335">
    <property type="entry name" value="Restrct_endonuc-II-like"/>
</dbReference>
<accession>A0ABU1W3V2</accession>
<protein>
    <recommendedName>
        <fullName evidence="2">UPF0102 protein J2W69_003634</fullName>
    </recommendedName>
</protein>
<keyword evidence="3" id="KW-0255">Endonuclease</keyword>
<reference evidence="3 4" key="1">
    <citation type="submission" date="2023-07" db="EMBL/GenBank/DDBJ databases">
        <title>Sorghum-associated microbial communities from plants grown in Nebraska, USA.</title>
        <authorList>
            <person name="Schachtman D."/>
        </authorList>
    </citation>
    <scope>NUCLEOTIDE SEQUENCE [LARGE SCALE GENOMIC DNA]</scope>
    <source>
        <strain evidence="3 4">4138</strain>
    </source>
</reference>
<keyword evidence="4" id="KW-1185">Reference proteome</keyword>
<dbReference type="NCBIfam" id="TIGR00252">
    <property type="entry name" value="YraN family protein"/>
    <property type="match status" value="1"/>
</dbReference>
<dbReference type="PANTHER" id="PTHR34039">
    <property type="entry name" value="UPF0102 PROTEIN YRAN"/>
    <property type="match status" value="1"/>
</dbReference>
<keyword evidence="3" id="KW-0378">Hydrolase</keyword>
<dbReference type="PANTHER" id="PTHR34039:SF1">
    <property type="entry name" value="UPF0102 PROTEIN YRAN"/>
    <property type="match status" value="1"/>
</dbReference>
<dbReference type="Pfam" id="PF02021">
    <property type="entry name" value="UPF0102"/>
    <property type="match status" value="1"/>
</dbReference>
<name>A0ABU1W3V2_9GAMM</name>
<dbReference type="Gene3D" id="3.40.1350.10">
    <property type="match status" value="1"/>
</dbReference>
<comment type="caution">
    <text evidence="3">The sequence shown here is derived from an EMBL/GenBank/DDBJ whole genome shotgun (WGS) entry which is preliminary data.</text>
</comment>
<dbReference type="CDD" id="cd20736">
    <property type="entry name" value="PoNe_Nuclease"/>
    <property type="match status" value="1"/>
</dbReference>
<evidence type="ECO:0000256" key="1">
    <source>
        <dbReference type="ARBA" id="ARBA00006738"/>
    </source>
</evidence>
<dbReference type="Proteomes" id="UP001257909">
    <property type="component" value="Unassembled WGS sequence"/>
</dbReference>
<dbReference type="GO" id="GO:0004519">
    <property type="term" value="F:endonuclease activity"/>
    <property type="evidence" value="ECO:0007669"/>
    <property type="project" value="UniProtKB-KW"/>
</dbReference>
<sequence length="119" mass="13595">MSKSTGQFYEQQALVFLEQQGLQLVQQNYSCRFGEIDLVMREQQRLVFVEVKFRRSNSFGGAAAAVTLSKQQKLTRTALYYLQHSQSTGQQHCRFDVVAITEQPAEIRWIKNAFAGTAN</sequence>
<evidence type="ECO:0000256" key="2">
    <source>
        <dbReference type="HAMAP-Rule" id="MF_00048"/>
    </source>
</evidence>
<dbReference type="HAMAP" id="MF_00048">
    <property type="entry name" value="UPF0102"/>
    <property type="match status" value="1"/>
</dbReference>
<dbReference type="InterPro" id="IPR003509">
    <property type="entry name" value="UPF0102_YraN-like"/>
</dbReference>
<evidence type="ECO:0000313" key="4">
    <source>
        <dbReference type="Proteomes" id="UP001257909"/>
    </source>
</evidence>
<keyword evidence="3" id="KW-0540">Nuclease</keyword>
<dbReference type="EMBL" id="JAVDWR010000019">
    <property type="protein sequence ID" value="MDR7122659.1"/>
    <property type="molecule type" value="Genomic_DNA"/>
</dbReference>
<comment type="similarity">
    <text evidence="1 2">Belongs to the UPF0102 family.</text>
</comment>
<gene>
    <name evidence="3" type="ORF">J2W69_003634</name>
</gene>
<evidence type="ECO:0000313" key="3">
    <source>
        <dbReference type="EMBL" id="MDR7122659.1"/>
    </source>
</evidence>
<dbReference type="RefSeq" id="WP_310281050.1">
    <property type="nucleotide sequence ID" value="NZ_JAVDWR010000019.1"/>
</dbReference>
<dbReference type="InterPro" id="IPR011856">
    <property type="entry name" value="tRNA_endonuc-like_dom_sf"/>
</dbReference>
<dbReference type="SUPFAM" id="SSF52980">
    <property type="entry name" value="Restriction endonuclease-like"/>
    <property type="match status" value="1"/>
</dbReference>